<keyword evidence="5" id="KW-1185">Reference proteome</keyword>
<dbReference type="InterPro" id="IPR001789">
    <property type="entry name" value="Sig_transdc_resp-reg_receiver"/>
</dbReference>
<evidence type="ECO:0000313" key="5">
    <source>
        <dbReference type="Proteomes" id="UP000234882"/>
    </source>
</evidence>
<proteinExistence type="predicted"/>
<evidence type="ECO:0000256" key="2">
    <source>
        <dbReference type="PROSITE-ProRule" id="PRU00169"/>
    </source>
</evidence>
<evidence type="ECO:0000256" key="1">
    <source>
        <dbReference type="ARBA" id="ARBA00022553"/>
    </source>
</evidence>
<feature type="modified residue" description="4-aspartylphosphate" evidence="2">
    <location>
        <position position="58"/>
    </location>
</feature>
<dbReference type="Pfam" id="PF00072">
    <property type="entry name" value="Response_reg"/>
    <property type="match status" value="1"/>
</dbReference>
<dbReference type="Proteomes" id="UP000234882">
    <property type="component" value="Chromosome"/>
</dbReference>
<dbReference type="InterPro" id="IPR011006">
    <property type="entry name" value="CheY-like_superfamily"/>
</dbReference>
<dbReference type="Gene3D" id="3.40.50.2300">
    <property type="match status" value="1"/>
</dbReference>
<accession>A0A2K9MCP3</accession>
<gene>
    <name evidence="4" type="ORF">CYR75_02330</name>
</gene>
<dbReference type="PANTHER" id="PTHR44591">
    <property type="entry name" value="STRESS RESPONSE REGULATOR PROTEIN 1"/>
    <property type="match status" value="1"/>
</dbReference>
<dbReference type="EMBL" id="CP025583">
    <property type="protein sequence ID" value="AUM73282.1"/>
    <property type="molecule type" value="Genomic_DNA"/>
</dbReference>
<protein>
    <recommendedName>
        <fullName evidence="3">Response regulatory domain-containing protein</fullName>
    </recommendedName>
</protein>
<dbReference type="SUPFAM" id="SSF52172">
    <property type="entry name" value="CheY-like"/>
    <property type="match status" value="1"/>
</dbReference>
<evidence type="ECO:0000313" key="4">
    <source>
        <dbReference type="EMBL" id="AUM73282.1"/>
    </source>
</evidence>
<dbReference type="InterPro" id="IPR050595">
    <property type="entry name" value="Bact_response_regulator"/>
</dbReference>
<dbReference type="AlphaFoldDB" id="A0A2K9MCP3"/>
<dbReference type="SMART" id="SM00448">
    <property type="entry name" value="REC"/>
    <property type="match status" value="1"/>
</dbReference>
<dbReference type="OrthoDB" id="9800897at2"/>
<feature type="domain" description="Response regulatory" evidence="3">
    <location>
        <begin position="8"/>
        <end position="125"/>
    </location>
</feature>
<dbReference type="GO" id="GO:0000160">
    <property type="term" value="P:phosphorelay signal transduction system"/>
    <property type="evidence" value="ECO:0007669"/>
    <property type="project" value="InterPro"/>
</dbReference>
<name>A0A2K9MCP3_9RHOB</name>
<dbReference type="PANTHER" id="PTHR44591:SF23">
    <property type="entry name" value="CHEY SUBFAMILY"/>
    <property type="match status" value="1"/>
</dbReference>
<dbReference type="RefSeq" id="WP_101498666.1">
    <property type="nucleotide sequence ID" value="NZ_CP025583.1"/>
</dbReference>
<dbReference type="PROSITE" id="PS50110">
    <property type="entry name" value="RESPONSE_REGULATORY"/>
    <property type="match status" value="1"/>
</dbReference>
<evidence type="ECO:0000259" key="3">
    <source>
        <dbReference type="PROSITE" id="PS50110"/>
    </source>
</evidence>
<keyword evidence="1 2" id="KW-0597">Phosphoprotein</keyword>
<sequence length="128" mass="13977">MSLKDRLKILVVDDMSTSRGLIVQSLESIGISQIQLAASGPEAMRTLAQRPAHLVISDYNMPDMTGIDLLKQLRGCATTQGIGFILITGRADQSILEQGKSWGMNNFLRKPFGTQELKSCLEAVTGRL</sequence>
<reference evidence="5" key="1">
    <citation type="submission" date="2017-12" db="EMBL/GenBank/DDBJ databases">
        <title>Genomic analysis of Paracoccus sp. CBA4604.</title>
        <authorList>
            <person name="Roh S.W."/>
            <person name="Kim J.Y."/>
            <person name="Kim J.S."/>
        </authorList>
    </citation>
    <scope>NUCLEOTIDE SEQUENCE [LARGE SCALE GENOMIC DNA]</scope>
    <source>
        <strain evidence="5">CBA4604</strain>
    </source>
</reference>
<dbReference type="KEGG" id="paru:CYR75_02330"/>
<organism evidence="4 5">
    <name type="scientific">Paracoccus jeotgali</name>
    <dbReference type="NCBI Taxonomy" id="2065379"/>
    <lineage>
        <taxon>Bacteria</taxon>
        <taxon>Pseudomonadati</taxon>
        <taxon>Pseudomonadota</taxon>
        <taxon>Alphaproteobacteria</taxon>
        <taxon>Rhodobacterales</taxon>
        <taxon>Paracoccaceae</taxon>
        <taxon>Paracoccus</taxon>
    </lineage>
</organism>